<evidence type="ECO:0000313" key="2">
    <source>
        <dbReference type="EMBL" id="MCX2975427.1"/>
    </source>
</evidence>
<sequence>MIKDFADDQWIFDAGDNFHCCAATIADIDIDLEYAFKSLRPGHFPVLIYWRLCTICALQALTAATLATLCRRHIDSVLACTIVMGKLQLDDGKN</sequence>
<evidence type="ECO:0000313" key="3">
    <source>
        <dbReference type="Proteomes" id="UP001143307"/>
    </source>
</evidence>
<protein>
    <submittedName>
        <fullName evidence="2">Uncharacterized protein</fullName>
    </submittedName>
</protein>
<reference evidence="2" key="1">
    <citation type="submission" date="2019-02" db="EMBL/GenBank/DDBJ databases">
        <authorList>
            <person name="Li S.-H."/>
        </authorList>
    </citation>
    <scope>NUCLEOTIDE SEQUENCE</scope>
    <source>
        <strain evidence="2">IMCC8485</strain>
    </source>
</reference>
<keyword evidence="1" id="KW-0812">Transmembrane</keyword>
<feature type="transmembrane region" description="Helical" evidence="1">
    <location>
        <begin position="48"/>
        <end position="69"/>
    </location>
</feature>
<dbReference type="RefSeq" id="WP_279254069.1">
    <property type="nucleotide sequence ID" value="NZ_SHNP01000008.1"/>
</dbReference>
<comment type="caution">
    <text evidence="2">The sequence shown here is derived from an EMBL/GenBank/DDBJ whole genome shotgun (WGS) entry which is preliminary data.</text>
</comment>
<keyword evidence="1" id="KW-1133">Transmembrane helix</keyword>
<dbReference type="EMBL" id="SHNP01000008">
    <property type="protein sequence ID" value="MCX2975427.1"/>
    <property type="molecule type" value="Genomic_DNA"/>
</dbReference>
<dbReference type="Proteomes" id="UP001143307">
    <property type="component" value="Unassembled WGS sequence"/>
</dbReference>
<keyword evidence="3" id="KW-1185">Reference proteome</keyword>
<gene>
    <name evidence="2" type="ORF">EYC87_17750</name>
</gene>
<organism evidence="2 3">
    <name type="scientific">Candidatus Seongchinamella marina</name>
    <dbReference type="NCBI Taxonomy" id="2518990"/>
    <lineage>
        <taxon>Bacteria</taxon>
        <taxon>Pseudomonadati</taxon>
        <taxon>Pseudomonadota</taxon>
        <taxon>Gammaproteobacteria</taxon>
        <taxon>Cellvibrionales</taxon>
        <taxon>Halieaceae</taxon>
        <taxon>Seongchinamella</taxon>
    </lineage>
</organism>
<name>A0ABT3SZL2_9GAMM</name>
<evidence type="ECO:0000256" key="1">
    <source>
        <dbReference type="SAM" id="Phobius"/>
    </source>
</evidence>
<accession>A0ABT3SZL2</accession>
<proteinExistence type="predicted"/>
<keyword evidence="1" id="KW-0472">Membrane</keyword>